<name>A0ABS3B077_9XANT</name>
<comment type="caution">
    <text evidence="1">The sequence shown here is derived from an EMBL/GenBank/DDBJ whole genome shotgun (WGS) entry which is preliminary data.</text>
</comment>
<gene>
    <name evidence="1" type="ORF">JR064_02205</name>
</gene>
<proteinExistence type="predicted"/>
<dbReference type="EMBL" id="JAFIWB010000001">
    <property type="protein sequence ID" value="MBN6100975.1"/>
    <property type="molecule type" value="Genomic_DNA"/>
</dbReference>
<accession>A0ABS3B077</accession>
<evidence type="ECO:0008006" key="3">
    <source>
        <dbReference type="Google" id="ProtNLM"/>
    </source>
</evidence>
<dbReference type="Proteomes" id="UP000695802">
    <property type="component" value="Unassembled WGS sequence"/>
</dbReference>
<protein>
    <recommendedName>
        <fullName evidence="3">DUF3352 domain-containing protein</fullName>
    </recommendedName>
</protein>
<keyword evidence="2" id="KW-1185">Reference proteome</keyword>
<reference evidence="1 2" key="1">
    <citation type="submission" date="2021-02" db="EMBL/GenBank/DDBJ databases">
        <title>Taxonomically Unique Crown Gall-Associated Xanthomonas Stains Have Deficiency in Virulence Repertories.</title>
        <authorList>
            <person name="Mafakheri H."/>
            <person name="Taghavi S.M."/>
            <person name="Dimkic I."/>
            <person name="Nemanja K."/>
            <person name="Osdaghi E."/>
        </authorList>
    </citation>
    <scope>NUCLEOTIDE SEQUENCE [LARGE SCALE GENOMIC DNA]</scope>
    <source>
        <strain evidence="1 2">FX4</strain>
    </source>
</reference>
<evidence type="ECO:0000313" key="1">
    <source>
        <dbReference type="EMBL" id="MBN6100975.1"/>
    </source>
</evidence>
<organism evidence="1 2">
    <name type="scientific">Xanthomonas bonasiae</name>
    <dbReference type="NCBI Taxonomy" id="2810351"/>
    <lineage>
        <taxon>Bacteria</taxon>
        <taxon>Pseudomonadati</taxon>
        <taxon>Pseudomonadota</taxon>
        <taxon>Gammaproteobacteria</taxon>
        <taxon>Lysobacterales</taxon>
        <taxon>Lysobacteraceae</taxon>
        <taxon>Xanthomonas</taxon>
    </lineage>
</organism>
<evidence type="ECO:0000313" key="2">
    <source>
        <dbReference type="Proteomes" id="UP000695802"/>
    </source>
</evidence>
<sequence>MGKWIGGGLGAVLLLAVALYLASRLWPVPAAQRAALAQLRQPPPPLQGPNLFVDLWLLPYAIPPAQRQAVLDEDLRRFRQGLAGQPLRSAASDYPRTPDWPSERVPRCSWNADDCLAKVRARPRDYAQALATQDALLARMPVPTAASGYRTPFPAHQEGALPAFSVLQTPQMRRALDFVEGRTAPALAGVCNDASVARVLLRGGDNVLTTTIGAAMLRGNARLFAAMLAELPAQQALPAQCAQAFAPLSVDEVSLCRPMHGEAQALFAALDELDRTRAAPRQRWYESMGLTLLFDRARSEALVAPAYTRLCAADVRASLREDRRLAPAQMTASVGSPFACLANQFGCAMVSLPPSAVAGGPQWRLQDTAAAMRLTSALLWLRAHPGTQPLPQRLAALPPELRGEQRPLQATADGQGVQVALYADSEGDVLRLPSPGSRLRP</sequence>